<gene>
    <name evidence="1" type="ORF">SCOCK_210013</name>
</gene>
<evidence type="ECO:0000313" key="1">
    <source>
        <dbReference type="EMBL" id="CAG6393573.1"/>
    </source>
</evidence>
<organism evidence="1 2">
    <name type="scientific">Actinacidiphila cocklensis</name>
    <dbReference type="NCBI Taxonomy" id="887465"/>
    <lineage>
        <taxon>Bacteria</taxon>
        <taxon>Bacillati</taxon>
        <taxon>Actinomycetota</taxon>
        <taxon>Actinomycetes</taxon>
        <taxon>Kitasatosporales</taxon>
        <taxon>Streptomycetaceae</taxon>
        <taxon>Actinacidiphila</taxon>
    </lineage>
</organism>
<sequence>MVSRREKASKRRQVGIKKALHRKPREGFAAEASLGMKWHRNRVFKLNPG</sequence>
<accession>A0A9W4GRC4</accession>
<keyword evidence="2" id="KW-1185">Reference proteome</keyword>
<dbReference type="Proteomes" id="UP001152519">
    <property type="component" value="Unassembled WGS sequence"/>
</dbReference>
<reference evidence="1" key="1">
    <citation type="submission" date="2021-05" db="EMBL/GenBank/DDBJ databases">
        <authorList>
            <person name="Arsene-Ploetze F."/>
        </authorList>
    </citation>
    <scope>NUCLEOTIDE SEQUENCE</scope>
    <source>
        <strain evidence="1">DSM 42138</strain>
    </source>
</reference>
<comment type="caution">
    <text evidence="1">The sequence shown here is derived from an EMBL/GenBank/DDBJ whole genome shotgun (WGS) entry which is preliminary data.</text>
</comment>
<evidence type="ECO:0000313" key="2">
    <source>
        <dbReference type="Proteomes" id="UP001152519"/>
    </source>
</evidence>
<protein>
    <submittedName>
        <fullName evidence="1">Uncharacterized protein</fullName>
    </submittedName>
</protein>
<name>A0A9W4GRC4_9ACTN</name>
<proteinExistence type="predicted"/>
<dbReference type="EMBL" id="CAJSLV010000050">
    <property type="protein sequence ID" value="CAG6393573.1"/>
    <property type="molecule type" value="Genomic_DNA"/>
</dbReference>
<dbReference type="AlphaFoldDB" id="A0A9W4GRC4"/>